<evidence type="ECO:0000256" key="1">
    <source>
        <dbReference type="SAM" id="SignalP"/>
    </source>
</evidence>
<proteinExistence type="predicted"/>
<accession>A0A653BK34</accession>
<dbReference type="OrthoDB" id="6728798at2759"/>
<keyword evidence="1" id="KW-0732">Signal</keyword>
<name>A0A653BK34_CALMS</name>
<evidence type="ECO:0000313" key="2">
    <source>
        <dbReference type="EMBL" id="VEN35655.1"/>
    </source>
</evidence>
<organism evidence="2 3">
    <name type="scientific">Callosobruchus maculatus</name>
    <name type="common">Southern cowpea weevil</name>
    <name type="synonym">Pulse bruchid</name>
    <dbReference type="NCBI Taxonomy" id="64391"/>
    <lineage>
        <taxon>Eukaryota</taxon>
        <taxon>Metazoa</taxon>
        <taxon>Ecdysozoa</taxon>
        <taxon>Arthropoda</taxon>
        <taxon>Hexapoda</taxon>
        <taxon>Insecta</taxon>
        <taxon>Pterygota</taxon>
        <taxon>Neoptera</taxon>
        <taxon>Endopterygota</taxon>
        <taxon>Coleoptera</taxon>
        <taxon>Polyphaga</taxon>
        <taxon>Cucujiformia</taxon>
        <taxon>Chrysomeloidea</taxon>
        <taxon>Chrysomelidae</taxon>
        <taxon>Bruchinae</taxon>
        <taxon>Bruchini</taxon>
        <taxon>Callosobruchus</taxon>
    </lineage>
</organism>
<evidence type="ECO:0000313" key="3">
    <source>
        <dbReference type="Proteomes" id="UP000410492"/>
    </source>
</evidence>
<feature type="chain" id="PRO_5025057356" evidence="1">
    <location>
        <begin position="24"/>
        <end position="214"/>
    </location>
</feature>
<dbReference type="EMBL" id="CAACVG010001765">
    <property type="protein sequence ID" value="VEN35655.1"/>
    <property type="molecule type" value="Genomic_DNA"/>
</dbReference>
<protein>
    <submittedName>
        <fullName evidence="2">Uncharacterized protein</fullName>
    </submittedName>
</protein>
<keyword evidence="3" id="KW-1185">Reference proteome</keyword>
<dbReference type="AlphaFoldDB" id="A0A653BK34"/>
<gene>
    <name evidence="2" type="ORF">CALMAC_LOCUS1510</name>
</gene>
<dbReference type="Proteomes" id="UP000410492">
    <property type="component" value="Unassembled WGS sequence"/>
</dbReference>
<feature type="signal peptide" evidence="1">
    <location>
        <begin position="1"/>
        <end position="23"/>
    </location>
</feature>
<sequence>MSLKTFSCLVYIYFAVSVVCVIAQEDEYIQKGNLWQALHPSQEQLNFHSVLRTLNSIVGDSVLESRGNEVFFSRETVKKQFNDWLGNLTATIFEENPKRQAILDRIKSKVEADLARVCNTPLLQFGGGEKVDTFKNSILRRNKRSLIGNLFSFGKSAALRPLTSLINKTLKEVFIIWFEESYGVIGKIATMPFRWMLENIINSLLPCTKCPSLL</sequence>
<reference evidence="2 3" key="1">
    <citation type="submission" date="2019-01" db="EMBL/GenBank/DDBJ databases">
        <authorList>
            <person name="Sayadi A."/>
        </authorList>
    </citation>
    <scope>NUCLEOTIDE SEQUENCE [LARGE SCALE GENOMIC DNA]</scope>
</reference>